<organism evidence="1 2">
    <name type="scientific">Megasphaera cerevisiae DSM 20462</name>
    <dbReference type="NCBI Taxonomy" id="1122219"/>
    <lineage>
        <taxon>Bacteria</taxon>
        <taxon>Bacillati</taxon>
        <taxon>Bacillota</taxon>
        <taxon>Negativicutes</taxon>
        <taxon>Veillonellales</taxon>
        <taxon>Veillonellaceae</taxon>
        <taxon>Megasphaera</taxon>
    </lineage>
</organism>
<evidence type="ECO:0000313" key="1">
    <source>
        <dbReference type="EMBL" id="KMO85966.1"/>
    </source>
</evidence>
<dbReference type="PATRIC" id="fig|1122219.3.peg.1954"/>
<dbReference type="Proteomes" id="UP000036503">
    <property type="component" value="Unassembled WGS sequence"/>
</dbReference>
<dbReference type="AlphaFoldDB" id="A0A0J6ZM50"/>
<dbReference type="STRING" id="39029.BSR42_12780"/>
<gene>
    <name evidence="1" type="ORF">AB840_10530</name>
</gene>
<comment type="caution">
    <text evidence="1">The sequence shown here is derived from an EMBL/GenBank/DDBJ whole genome shotgun (WGS) entry which is preliminary data.</text>
</comment>
<reference evidence="1 2" key="1">
    <citation type="submission" date="2015-06" db="EMBL/GenBank/DDBJ databases">
        <title>Draft genome sequence of beer spoilage bacterium Megasphaera cerevisiae type strain 20462.</title>
        <authorList>
            <person name="Kutumbaka K."/>
            <person name="Pasmowitz J."/>
            <person name="Mategko J."/>
            <person name="Reyes D."/>
            <person name="Friedrich A."/>
            <person name="Han S."/>
            <person name="Martens-Habbena W."/>
            <person name="Neal-McKinney J."/>
            <person name="Janagama H.K."/>
            <person name="Nadala C."/>
            <person name="Samadpour M."/>
        </authorList>
    </citation>
    <scope>NUCLEOTIDE SEQUENCE [LARGE SCALE GENOMIC DNA]</scope>
    <source>
        <strain evidence="1 2">DSM 20462</strain>
    </source>
</reference>
<keyword evidence="2" id="KW-1185">Reference proteome</keyword>
<proteinExistence type="predicted"/>
<name>A0A0J6ZM50_9FIRM</name>
<accession>A0A0J6ZM50</accession>
<evidence type="ECO:0000313" key="2">
    <source>
        <dbReference type="Proteomes" id="UP000036503"/>
    </source>
</evidence>
<protein>
    <submittedName>
        <fullName evidence="1">Uncharacterized protein</fullName>
    </submittedName>
</protein>
<dbReference type="InParanoid" id="A0A0J6ZM50"/>
<dbReference type="EMBL" id="LEKT01000038">
    <property type="protein sequence ID" value="KMO85966.1"/>
    <property type="molecule type" value="Genomic_DNA"/>
</dbReference>
<sequence length="62" mass="6420">MIWTYQDGGLLGCGYVAGAINGAPTMGAYCIVFMTVGCSVPDLALVGGGFISPAIYRQAIWT</sequence>